<protein>
    <submittedName>
        <fullName evidence="2">Uncharacterized protein</fullName>
    </submittedName>
</protein>
<organism evidence="2 3">
    <name type="scientific">Nesidiocoris tenuis</name>
    <dbReference type="NCBI Taxonomy" id="355587"/>
    <lineage>
        <taxon>Eukaryota</taxon>
        <taxon>Metazoa</taxon>
        <taxon>Ecdysozoa</taxon>
        <taxon>Arthropoda</taxon>
        <taxon>Hexapoda</taxon>
        <taxon>Insecta</taxon>
        <taxon>Pterygota</taxon>
        <taxon>Neoptera</taxon>
        <taxon>Paraneoptera</taxon>
        <taxon>Hemiptera</taxon>
        <taxon>Heteroptera</taxon>
        <taxon>Panheteroptera</taxon>
        <taxon>Cimicomorpha</taxon>
        <taxon>Miridae</taxon>
        <taxon>Dicyphina</taxon>
        <taxon>Nesidiocoris</taxon>
    </lineage>
</organism>
<feature type="repeat" description="ANK" evidence="1">
    <location>
        <begin position="42"/>
        <end position="74"/>
    </location>
</feature>
<keyword evidence="3" id="KW-1185">Reference proteome</keyword>
<evidence type="ECO:0000256" key="1">
    <source>
        <dbReference type="PROSITE-ProRule" id="PRU00023"/>
    </source>
</evidence>
<dbReference type="Gene3D" id="1.25.40.20">
    <property type="entry name" value="Ankyrin repeat-containing domain"/>
    <property type="match status" value="1"/>
</dbReference>
<dbReference type="Pfam" id="PF00023">
    <property type="entry name" value="Ank"/>
    <property type="match status" value="1"/>
</dbReference>
<name>A0A6H5H0E6_9HEMI</name>
<dbReference type="PROSITE" id="PS50088">
    <property type="entry name" value="ANK_REPEAT"/>
    <property type="match status" value="1"/>
</dbReference>
<proteinExistence type="predicted"/>
<dbReference type="InterPro" id="IPR036770">
    <property type="entry name" value="Ankyrin_rpt-contain_sf"/>
</dbReference>
<dbReference type="Proteomes" id="UP000479000">
    <property type="component" value="Unassembled WGS sequence"/>
</dbReference>
<sequence>MQNLGICFPLTIQPLLQSAGNFIVVSELLKCGYRSLEAKDELGQTAVLLASTLGKEVILEKLIDSGAAVNCRDQAGNTPLH</sequence>
<evidence type="ECO:0000313" key="3">
    <source>
        <dbReference type="Proteomes" id="UP000479000"/>
    </source>
</evidence>
<reference evidence="2 3" key="1">
    <citation type="submission" date="2020-02" db="EMBL/GenBank/DDBJ databases">
        <authorList>
            <person name="Ferguson B K."/>
        </authorList>
    </citation>
    <scope>NUCLEOTIDE SEQUENCE [LARGE SCALE GENOMIC DNA]</scope>
</reference>
<keyword evidence="1" id="KW-0040">ANK repeat</keyword>
<evidence type="ECO:0000313" key="2">
    <source>
        <dbReference type="EMBL" id="CAB0008778.1"/>
    </source>
</evidence>
<feature type="non-terminal residue" evidence="2">
    <location>
        <position position="81"/>
    </location>
</feature>
<dbReference type="OrthoDB" id="67310at2759"/>
<dbReference type="SUPFAM" id="SSF48403">
    <property type="entry name" value="Ankyrin repeat"/>
    <property type="match status" value="1"/>
</dbReference>
<dbReference type="EMBL" id="CADCXU010020884">
    <property type="protein sequence ID" value="CAB0008778.1"/>
    <property type="molecule type" value="Genomic_DNA"/>
</dbReference>
<gene>
    <name evidence="2" type="ORF">NTEN_LOCUS13998</name>
</gene>
<dbReference type="AlphaFoldDB" id="A0A6H5H0E6"/>
<dbReference type="InterPro" id="IPR002110">
    <property type="entry name" value="Ankyrin_rpt"/>
</dbReference>
<accession>A0A6H5H0E6</accession>